<gene>
    <name evidence="11" type="ORF">SAMN04488559_101122</name>
</gene>
<evidence type="ECO:0000256" key="1">
    <source>
        <dbReference type="ARBA" id="ARBA00003456"/>
    </source>
</evidence>
<evidence type="ECO:0000256" key="9">
    <source>
        <dbReference type="ARBA" id="ARBA00023196"/>
    </source>
</evidence>
<dbReference type="STRING" id="142588.SAMN04488559_101122"/>
<keyword evidence="8" id="KW-0472">Membrane</keyword>
<dbReference type="PRINTS" id="PR00126">
    <property type="entry name" value="ATPASEGAMMA"/>
</dbReference>
<comment type="subcellular location">
    <subcellularLocation>
        <location evidence="2">Membrane</location>
        <topology evidence="2">Peripheral membrane protein</topology>
    </subcellularLocation>
</comment>
<name>A0A1H9PSX6_9LACT</name>
<sequence length="291" mass="32938">MSSGSDALSKKIKALNSTRKIVHVTELSTLGKLSALRTRAENAVAYYETILKSLRQVRETLGIAASMTNHKEKKIRVLVITSDRGLCGAYNTDVFMQIDALLAELPKDAEIEFVVIGKQGKNYLEKLGQKITTQLNVSLESIDLERTTEITSAFIKEIETQNVDSLYVIFTKYLNAVQSVAMAQQIYPELPDLAYDEHEAATDYVLDYDEPDEEIEPLLLENYLCGLLYSMFLYSVASEYCMRRIAMKEAKDNIQDQLEEAIWNKKKVDLQKQTSELLDIISGALTIRKEE</sequence>
<reference evidence="11 12" key="1">
    <citation type="submission" date="2016-10" db="EMBL/GenBank/DDBJ databases">
        <authorList>
            <person name="de Groot N.N."/>
        </authorList>
    </citation>
    <scope>NUCLEOTIDE SEQUENCE [LARGE SCALE GENOMIC DNA]</scope>
    <source>
        <strain evidence="11 12">DSM 13760</strain>
    </source>
</reference>
<evidence type="ECO:0000256" key="10">
    <source>
        <dbReference type="ARBA" id="ARBA00023310"/>
    </source>
</evidence>
<keyword evidence="5" id="KW-1003">Cell membrane</keyword>
<dbReference type="Pfam" id="PF00231">
    <property type="entry name" value="ATP-synt"/>
    <property type="match status" value="1"/>
</dbReference>
<evidence type="ECO:0000256" key="4">
    <source>
        <dbReference type="ARBA" id="ARBA00022448"/>
    </source>
</evidence>
<evidence type="ECO:0000313" key="12">
    <source>
        <dbReference type="Proteomes" id="UP000198948"/>
    </source>
</evidence>
<evidence type="ECO:0000256" key="3">
    <source>
        <dbReference type="ARBA" id="ARBA00007681"/>
    </source>
</evidence>
<dbReference type="InterPro" id="IPR035968">
    <property type="entry name" value="ATP_synth_F1_ATPase_gsu"/>
</dbReference>
<dbReference type="RefSeq" id="WP_092649278.1">
    <property type="nucleotide sequence ID" value="NZ_FOHA01000001.1"/>
</dbReference>
<dbReference type="Proteomes" id="UP000198948">
    <property type="component" value="Unassembled WGS sequence"/>
</dbReference>
<evidence type="ECO:0000256" key="5">
    <source>
        <dbReference type="ARBA" id="ARBA00022475"/>
    </source>
</evidence>
<proteinExistence type="inferred from homology"/>
<keyword evidence="12" id="KW-1185">Reference proteome</keyword>
<dbReference type="InterPro" id="IPR000131">
    <property type="entry name" value="ATP_synth_F1_gsu"/>
</dbReference>
<evidence type="ECO:0000256" key="7">
    <source>
        <dbReference type="ARBA" id="ARBA00023065"/>
    </source>
</evidence>
<keyword evidence="9" id="KW-0139">CF(1)</keyword>
<protein>
    <submittedName>
        <fullName evidence="11">F-type H+-transporting ATPase subunit gamma</fullName>
    </submittedName>
</protein>
<dbReference type="OrthoDB" id="9812769at2"/>
<organism evidence="11 12">
    <name type="scientific">Isobaculum melis</name>
    <dbReference type="NCBI Taxonomy" id="142588"/>
    <lineage>
        <taxon>Bacteria</taxon>
        <taxon>Bacillati</taxon>
        <taxon>Bacillota</taxon>
        <taxon>Bacilli</taxon>
        <taxon>Lactobacillales</taxon>
        <taxon>Carnobacteriaceae</taxon>
        <taxon>Isobaculum</taxon>
    </lineage>
</organism>
<keyword evidence="6" id="KW-0375">Hydrogen ion transport</keyword>
<comment type="function">
    <text evidence="1">Produces ATP from ADP in the presence of a proton gradient across the membrane. The gamma chain is believed to be important in regulating ATPase activity and the flow of protons through the CF(0) complex.</text>
</comment>
<dbReference type="GO" id="GO:0045259">
    <property type="term" value="C:proton-transporting ATP synthase complex"/>
    <property type="evidence" value="ECO:0007669"/>
    <property type="project" value="UniProtKB-KW"/>
</dbReference>
<evidence type="ECO:0000256" key="6">
    <source>
        <dbReference type="ARBA" id="ARBA00022781"/>
    </source>
</evidence>
<evidence type="ECO:0000256" key="2">
    <source>
        <dbReference type="ARBA" id="ARBA00004170"/>
    </source>
</evidence>
<comment type="similarity">
    <text evidence="3">Belongs to the ATPase gamma chain family.</text>
</comment>
<dbReference type="AlphaFoldDB" id="A0A1H9PSX6"/>
<dbReference type="PANTHER" id="PTHR11693">
    <property type="entry name" value="ATP SYNTHASE GAMMA CHAIN"/>
    <property type="match status" value="1"/>
</dbReference>
<dbReference type="SUPFAM" id="SSF52943">
    <property type="entry name" value="ATP synthase (F1-ATPase), gamma subunit"/>
    <property type="match status" value="1"/>
</dbReference>
<dbReference type="GO" id="GO:0046933">
    <property type="term" value="F:proton-transporting ATP synthase activity, rotational mechanism"/>
    <property type="evidence" value="ECO:0007669"/>
    <property type="project" value="InterPro"/>
</dbReference>
<evidence type="ECO:0000313" key="11">
    <source>
        <dbReference type="EMBL" id="SER51406.1"/>
    </source>
</evidence>
<accession>A0A1H9PSX6</accession>
<keyword evidence="4" id="KW-0813">Transport</keyword>
<dbReference type="Gene3D" id="1.10.287.80">
    <property type="entry name" value="ATP synthase, gamma subunit, helix hairpin domain"/>
    <property type="match status" value="1"/>
</dbReference>
<dbReference type="PANTHER" id="PTHR11693:SF22">
    <property type="entry name" value="ATP SYNTHASE SUBUNIT GAMMA, MITOCHONDRIAL"/>
    <property type="match status" value="1"/>
</dbReference>
<dbReference type="Gene3D" id="3.40.1380.10">
    <property type="match status" value="1"/>
</dbReference>
<dbReference type="CDD" id="cd12151">
    <property type="entry name" value="F1-ATPase_gamma"/>
    <property type="match status" value="1"/>
</dbReference>
<keyword evidence="7" id="KW-0406">Ion transport</keyword>
<dbReference type="EMBL" id="FOHA01000001">
    <property type="protein sequence ID" value="SER51406.1"/>
    <property type="molecule type" value="Genomic_DNA"/>
</dbReference>
<evidence type="ECO:0000256" key="8">
    <source>
        <dbReference type="ARBA" id="ARBA00023136"/>
    </source>
</evidence>
<keyword evidence="10" id="KW-0066">ATP synthesis</keyword>